<dbReference type="GO" id="GO:0005829">
    <property type="term" value="C:cytosol"/>
    <property type="evidence" value="ECO:0007669"/>
    <property type="project" value="TreeGrafter"/>
</dbReference>
<reference evidence="10 11" key="1">
    <citation type="journal article" date="2011" name="PLoS Pathog.">
        <title>Endophytic Life Strategies Decoded by Genome and Transcriptome Analyses of the Mutualistic Root Symbiont Piriformospora indica.</title>
        <authorList>
            <person name="Zuccaro A."/>
            <person name="Lahrmann U."/>
            <person name="Guldener U."/>
            <person name="Langen G."/>
            <person name="Pfiffi S."/>
            <person name="Biedenkopf D."/>
            <person name="Wong P."/>
            <person name="Samans B."/>
            <person name="Grimm C."/>
            <person name="Basiewicz M."/>
            <person name="Murat C."/>
            <person name="Martin F."/>
            <person name="Kogel K.H."/>
        </authorList>
    </citation>
    <scope>NUCLEOTIDE SEQUENCE [LARGE SCALE GENOMIC DNA]</scope>
    <source>
        <strain evidence="10 11">DSM 11827</strain>
    </source>
</reference>
<dbReference type="InterPro" id="IPR023128">
    <property type="entry name" value="Prot_N_Gln_amidohydro_ab_roll"/>
</dbReference>
<comment type="catalytic activity">
    <reaction evidence="7 8">
        <text>N-terminal L-glutaminyl-[protein] + H2O = N-terminal L-glutamyl-[protein] + NH4(+)</text>
        <dbReference type="Rhea" id="RHEA:50680"/>
        <dbReference type="Rhea" id="RHEA-COMP:12668"/>
        <dbReference type="Rhea" id="RHEA-COMP:12777"/>
        <dbReference type="ChEBI" id="CHEBI:15377"/>
        <dbReference type="ChEBI" id="CHEBI:28938"/>
        <dbReference type="ChEBI" id="CHEBI:64721"/>
        <dbReference type="ChEBI" id="CHEBI:64722"/>
        <dbReference type="EC" id="3.5.1.122"/>
    </reaction>
</comment>
<dbReference type="PANTHER" id="PTHR13035:SF0">
    <property type="entry name" value="PROTEIN N-TERMINAL GLUTAMINE AMIDOHYDROLASE"/>
    <property type="match status" value="1"/>
</dbReference>
<evidence type="ECO:0000256" key="1">
    <source>
        <dbReference type="ARBA" id="ARBA00008985"/>
    </source>
</evidence>
<comment type="subunit">
    <text evidence="2 8">Monomer.</text>
</comment>
<evidence type="ECO:0000256" key="8">
    <source>
        <dbReference type="RuleBase" id="RU367082"/>
    </source>
</evidence>
<evidence type="ECO:0000256" key="4">
    <source>
        <dbReference type="ARBA" id="ARBA00021247"/>
    </source>
</evidence>
<dbReference type="EC" id="3.5.1.122" evidence="3 8"/>
<dbReference type="InterPro" id="IPR039733">
    <property type="entry name" value="NTAQ1"/>
</dbReference>
<dbReference type="GO" id="GO:0005634">
    <property type="term" value="C:nucleus"/>
    <property type="evidence" value="ECO:0007669"/>
    <property type="project" value="TreeGrafter"/>
</dbReference>
<feature type="domain" description="Protein N-terminal glutamine amidohydrolase alpha beta roll" evidence="9">
    <location>
        <begin position="12"/>
        <end position="126"/>
    </location>
</feature>
<dbReference type="EMBL" id="CAFZ01000065">
    <property type="protein sequence ID" value="CCA69823.1"/>
    <property type="molecule type" value="Genomic_DNA"/>
</dbReference>
<dbReference type="AlphaFoldDB" id="G4TEW5"/>
<dbReference type="PANTHER" id="PTHR13035">
    <property type="entry name" value="PROTEIN N-TERMINAL GLUTAMINE AMIDOHYDROLASE"/>
    <property type="match status" value="1"/>
</dbReference>
<dbReference type="eggNOG" id="KOG3261">
    <property type="taxonomic scope" value="Eukaryota"/>
</dbReference>
<protein>
    <recommendedName>
        <fullName evidence="4 8">Protein N-terminal glutamine amidohydrolase</fullName>
        <ecNumber evidence="3 8">3.5.1.122</ecNumber>
    </recommendedName>
    <alternativeName>
        <fullName evidence="6 8">Protein NH2-terminal glutamine deamidase</fullName>
    </alternativeName>
</protein>
<evidence type="ECO:0000256" key="6">
    <source>
        <dbReference type="ARBA" id="ARBA00029677"/>
    </source>
</evidence>
<proteinExistence type="inferred from homology"/>
<comment type="function">
    <text evidence="8">Mediates the side-chain deamidation of N-terminal glutamine residues to glutamate, an important step in N-end rule pathway of protein degradation. Conversion of the resulting N-terminal glutamine to glutamate renders the protein susceptible to arginylation, polyubiquitination and degradation as specified by the N-end rule. Does not act on substrates with internal or C-terminal glutamine and does not act on non-glutamine residues in any position.</text>
</comment>
<accession>G4TEW5</accession>
<keyword evidence="11" id="KW-1185">Reference proteome</keyword>
<dbReference type="Proteomes" id="UP000007148">
    <property type="component" value="Unassembled WGS sequence"/>
</dbReference>
<dbReference type="InterPro" id="IPR037132">
    <property type="entry name" value="N_Gln_amidohydro_ab_roll_sf"/>
</dbReference>
<dbReference type="InParanoid" id="G4TEW5"/>
<dbReference type="HOGENOM" id="CLU_091083_2_1_1"/>
<evidence type="ECO:0000313" key="10">
    <source>
        <dbReference type="EMBL" id="CCA69823.1"/>
    </source>
</evidence>
<sequence>MHPPEAPSGSVYTSCYCEENIYLLGKAFLESSAAFILSWEASVVFISNETKTVILCQAANSRRDYFLPGHFPVVWDYHVILILTSKTSGESFVYDFDTRMKMGCPFDEYYDGTFPLGETLPKQFQRQGCFIRWTKDY</sequence>
<dbReference type="Gene3D" id="3.10.620.10">
    <property type="entry name" value="Protein N-terminal glutamine amidohydrolase, alpha beta roll"/>
    <property type="match status" value="1"/>
</dbReference>
<evidence type="ECO:0000256" key="7">
    <source>
        <dbReference type="ARBA" id="ARBA00048768"/>
    </source>
</evidence>
<evidence type="ECO:0000256" key="5">
    <source>
        <dbReference type="ARBA" id="ARBA00022801"/>
    </source>
</evidence>
<evidence type="ECO:0000313" key="11">
    <source>
        <dbReference type="Proteomes" id="UP000007148"/>
    </source>
</evidence>
<evidence type="ECO:0000256" key="2">
    <source>
        <dbReference type="ARBA" id="ARBA00011245"/>
    </source>
</evidence>
<comment type="caution">
    <text evidence="10">The sequence shown here is derived from an EMBL/GenBank/DDBJ whole genome shotgun (WGS) entry which is preliminary data.</text>
</comment>
<evidence type="ECO:0000256" key="3">
    <source>
        <dbReference type="ARBA" id="ARBA00012718"/>
    </source>
</evidence>
<comment type="similarity">
    <text evidence="1 8">Belongs to the NTAQ1 family.</text>
</comment>
<dbReference type="Pfam" id="PF09764">
    <property type="entry name" value="Nt_Gln_amidase"/>
    <property type="match status" value="1"/>
</dbReference>
<keyword evidence="5 8" id="KW-0378">Hydrolase</keyword>
<dbReference type="OMA" id="CYREENI"/>
<organism evidence="10 11">
    <name type="scientific">Serendipita indica (strain DSM 11827)</name>
    <name type="common">Root endophyte fungus</name>
    <name type="synonym">Piriformospora indica</name>
    <dbReference type="NCBI Taxonomy" id="1109443"/>
    <lineage>
        <taxon>Eukaryota</taxon>
        <taxon>Fungi</taxon>
        <taxon>Dikarya</taxon>
        <taxon>Basidiomycota</taxon>
        <taxon>Agaricomycotina</taxon>
        <taxon>Agaricomycetes</taxon>
        <taxon>Sebacinales</taxon>
        <taxon>Serendipitaceae</taxon>
        <taxon>Serendipita</taxon>
    </lineage>
</organism>
<dbReference type="GO" id="GO:0008418">
    <property type="term" value="F:protein-N-terminal asparagine amidohydrolase activity"/>
    <property type="evidence" value="ECO:0007669"/>
    <property type="project" value="UniProtKB-UniRule"/>
</dbReference>
<name>G4TEW5_SERID</name>
<dbReference type="GO" id="GO:0070773">
    <property type="term" value="F:protein-N-terminal glutamine amidohydrolase activity"/>
    <property type="evidence" value="ECO:0007669"/>
    <property type="project" value="UniProtKB-UniRule"/>
</dbReference>
<gene>
    <name evidence="10" type="ORF">PIIN_03763</name>
</gene>
<dbReference type="OrthoDB" id="191192at2759"/>
<evidence type="ECO:0000259" key="9">
    <source>
        <dbReference type="Pfam" id="PF09764"/>
    </source>
</evidence>